<dbReference type="InterPro" id="IPR051829">
    <property type="entry name" value="Multiheme_Cytochr_ET"/>
</dbReference>
<dbReference type="PROSITE" id="PS50293">
    <property type="entry name" value="TPR_REGION"/>
    <property type="match status" value="1"/>
</dbReference>
<evidence type="ECO:0000256" key="3">
    <source>
        <dbReference type="SAM" id="Phobius"/>
    </source>
</evidence>
<evidence type="ECO:0000313" key="6">
    <source>
        <dbReference type="Proteomes" id="UP000307790"/>
    </source>
</evidence>
<dbReference type="SUPFAM" id="SSF48695">
    <property type="entry name" value="Multiheme cytochromes"/>
    <property type="match status" value="1"/>
</dbReference>
<feature type="domain" description="Cytochrome c-552/4" evidence="4">
    <location>
        <begin position="183"/>
        <end position="223"/>
    </location>
</feature>
<comment type="caution">
    <text evidence="5">The sequence shown here is derived from an EMBL/GenBank/DDBJ whole genome shotgun (WGS) entry which is preliminary data.</text>
</comment>
<evidence type="ECO:0000256" key="2">
    <source>
        <dbReference type="PROSITE-ProRule" id="PRU00339"/>
    </source>
</evidence>
<reference evidence="5 6" key="1">
    <citation type="submission" date="2019-05" db="EMBL/GenBank/DDBJ databases">
        <title>Genome sequences of Thalassotalea litorea 1K03283.</title>
        <authorList>
            <person name="Zhang D."/>
        </authorList>
    </citation>
    <scope>NUCLEOTIDE SEQUENCE [LARGE SCALE GENOMIC DNA]</scope>
    <source>
        <strain evidence="5 6">MCCC 1K03283</strain>
    </source>
</reference>
<dbReference type="PROSITE" id="PS50005">
    <property type="entry name" value="TPR"/>
    <property type="match status" value="1"/>
</dbReference>
<keyword evidence="3" id="KW-1133">Transmembrane helix</keyword>
<dbReference type="RefSeq" id="WP_138318014.1">
    <property type="nucleotide sequence ID" value="NZ_VCBC01000001.1"/>
</dbReference>
<dbReference type="InterPro" id="IPR019734">
    <property type="entry name" value="TPR_rpt"/>
</dbReference>
<dbReference type="Gene3D" id="1.10.1130.10">
    <property type="entry name" value="Flavocytochrome C3, Chain A"/>
    <property type="match status" value="2"/>
</dbReference>
<dbReference type="InterPro" id="IPR011990">
    <property type="entry name" value="TPR-like_helical_dom_sf"/>
</dbReference>
<feature type="transmembrane region" description="Helical" evidence="3">
    <location>
        <begin position="21"/>
        <end position="41"/>
    </location>
</feature>
<sequence length="773" mass="87681">MDIANLTILQARLNNINRQPLMRVLILACLLNVLFSGIVAAKSDQYIGSEACQNCHKQAFTDWQGSHHAKAMAHADSTSVLGDFADAKIEFNDETYRFYQQDDNYYARIKDAEGKFQSYQILYTFGVYPLQQYMVDIGQGKIQLIPFAWDSREKDTGGKRWFHLYPQALDPKHEFFWTNQGQNWNYMCADCHSTDIKKNYQAETDSYNTSFAEISVGCEACHGPGAEHVQFVSNKSASANITHKQFKGFDRSLHKLVSQWKPRENSAILQPVRADNADSSKQTLVCAQCHSRRLQLGDKDHIQTNELGDKYLLNLVEPGAYHPDGQIYDEVYVYGSYLQSKMHQQGVVCTNCHQPHSGELLVEGNALCNQCHLAESYDTPTHHNHPDSLEGSQCVDCHMPQTTYMQIDPRRDHRWHVPNPQQSANLQTPDVCLSCHNEKSSEWSISQVATWGENQSQQAQEFGPAFLGAEIGYPQSATWLSKIAQDVNYPAIIRASALQRSATVADNNTLVAISRGLKSKNTWVRTGAVRGTENLPINARWRLLSPLIDDPVLVVRIEVARALLSNWQQLTKDQQTKMQAALDDYVQVQSYNADRGFALTNLANLYAYQGNLSKAEQTYQQAIQTEPNYANSYLNLSEVYRQLRDETKVINILEQGKNKVSSSSALSYQLGLSYIRQQQPLAAQNNFAQAVTDEPENPQYQFVYGLSLKDTKPKQAQQAMSKAYTLSQNPQYLYALCEFQIQQQEYSAKQCVEQLRPLVTPEVIQQLEQQMNR</sequence>
<dbReference type="OrthoDB" id="9814800at2"/>
<keyword evidence="3" id="KW-0472">Membrane</keyword>
<dbReference type="PANTHER" id="PTHR35038">
    <property type="entry name" value="DISSIMILATORY SULFITE REDUCTASE SIRA"/>
    <property type="match status" value="1"/>
</dbReference>
<evidence type="ECO:0000256" key="1">
    <source>
        <dbReference type="ARBA" id="ARBA00022729"/>
    </source>
</evidence>
<dbReference type="Gene3D" id="1.25.40.10">
    <property type="entry name" value="Tetratricopeptide repeat domain"/>
    <property type="match status" value="1"/>
</dbReference>
<evidence type="ECO:0000313" key="5">
    <source>
        <dbReference type="EMBL" id="TLU68070.1"/>
    </source>
</evidence>
<feature type="domain" description="Cytochrome c-552/4" evidence="4">
    <location>
        <begin position="51"/>
        <end position="78"/>
    </location>
</feature>
<accession>A0A5R9IRC3</accession>
<dbReference type="Pfam" id="PF13432">
    <property type="entry name" value="TPR_16"/>
    <property type="match status" value="1"/>
</dbReference>
<keyword evidence="1" id="KW-0732">Signal</keyword>
<dbReference type="EMBL" id="VCBC01000001">
    <property type="protein sequence ID" value="TLU68070.1"/>
    <property type="molecule type" value="Genomic_DNA"/>
</dbReference>
<dbReference type="PANTHER" id="PTHR35038:SF8">
    <property type="entry name" value="C-TYPE POLYHEME CYTOCHROME OMCC"/>
    <property type="match status" value="1"/>
</dbReference>
<protein>
    <submittedName>
        <fullName evidence="5">Tetratricopeptide repeat protein</fullName>
    </submittedName>
</protein>
<evidence type="ECO:0000259" key="4">
    <source>
        <dbReference type="Pfam" id="PF13435"/>
    </source>
</evidence>
<keyword evidence="2" id="KW-0802">TPR repeat</keyword>
<dbReference type="SUPFAM" id="SSF48452">
    <property type="entry name" value="TPR-like"/>
    <property type="match status" value="1"/>
</dbReference>
<gene>
    <name evidence="5" type="ORF">FE810_00185</name>
</gene>
<proteinExistence type="predicted"/>
<dbReference type="AlphaFoldDB" id="A0A5R9IRC3"/>
<dbReference type="SMART" id="SM00028">
    <property type="entry name" value="TPR"/>
    <property type="match status" value="3"/>
</dbReference>
<dbReference type="InterPro" id="IPR036280">
    <property type="entry name" value="Multihaem_cyt_sf"/>
</dbReference>
<dbReference type="Pfam" id="PF13435">
    <property type="entry name" value="Cytochrome_C554"/>
    <property type="match status" value="2"/>
</dbReference>
<name>A0A5R9IRC3_9GAMM</name>
<keyword evidence="3" id="KW-0812">Transmembrane</keyword>
<dbReference type="Pfam" id="PF00515">
    <property type="entry name" value="TPR_1"/>
    <property type="match status" value="1"/>
</dbReference>
<dbReference type="InterPro" id="IPR023155">
    <property type="entry name" value="Cyt_c-552/4"/>
</dbReference>
<keyword evidence="6" id="KW-1185">Reference proteome</keyword>
<feature type="repeat" description="TPR" evidence="2">
    <location>
        <begin position="596"/>
        <end position="629"/>
    </location>
</feature>
<dbReference type="Proteomes" id="UP000307790">
    <property type="component" value="Unassembled WGS sequence"/>
</dbReference>
<organism evidence="5 6">
    <name type="scientific">Thalassotalea litorea</name>
    <dbReference type="NCBI Taxonomy" id="2020715"/>
    <lineage>
        <taxon>Bacteria</taxon>
        <taxon>Pseudomonadati</taxon>
        <taxon>Pseudomonadota</taxon>
        <taxon>Gammaproteobacteria</taxon>
        <taxon>Alteromonadales</taxon>
        <taxon>Colwelliaceae</taxon>
        <taxon>Thalassotalea</taxon>
    </lineage>
</organism>